<keyword evidence="2" id="KW-0004">4Fe-4S</keyword>
<dbReference type="InterPro" id="IPR012726">
    <property type="entry name" value="ThiH"/>
</dbReference>
<dbReference type="SFLD" id="SFLDG01060">
    <property type="entry name" value="BATS_domain_containing"/>
    <property type="match status" value="1"/>
</dbReference>
<dbReference type="InterPro" id="IPR007197">
    <property type="entry name" value="rSAM"/>
</dbReference>
<dbReference type="Proteomes" id="UP001201873">
    <property type="component" value="Unassembled WGS sequence"/>
</dbReference>
<dbReference type="InterPro" id="IPR034428">
    <property type="entry name" value="ThiH/NoCL/HydG-like"/>
</dbReference>
<protein>
    <submittedName>
        <fullName evidence="8">2-iminoacetate synthase ThiH</fullName>
    </submittedName>
</protein>
<dbReference type="Pfam" id="PF06968">
    <property type="entry name" value="BATS"/>
    <property type="match status" value="1"/>
</dbReference>
<dbReference type="Gene3D" id="3.20.20.70">
    <property type="entry name" value="Aldolase class I"/>
    <property type="match status" value="1"/>
</dbReference>
<dbReference type="SMART" id="SM00876">
    <property type="entry name" value="BATS"/>
    <property type="match status" value="1"/>
</dbReference>
<dbReference type="RefSeq" id="WP_248823839.1">
    <property type="nucleotide sequence ID" value="NZ_JALKFT010000004.1"/>
</dbReference>
<dbReference type="SFLD" id="SFLDS00029">
    <property type="entry name" value="Radical_SAM"/>
    <property type="match status" value="1"/>
</dbReference>
<dbReference type="PANTHER" id="PTHR43583">
    <property type="entry name" value="2-IMINOACETATE SYNTHASE"/>
    <property type="match status" value="1"/>
</dbReference>
<evidence type="ECO:0000256" key="5">
    <source>
        <dbReference type="ARBA" id="ARBA00023004"/>
    </source>
</evidence>
<evidence type="ECO:0000259" key="7">
    <source>
        <dbReference type="PROSITE" id="PS51918"/>
    </source>
</evidence>
<evidence type="ECO:0000313" key="8">
    <source>
        <dbReference type="EMBL" id="MCK9875420.1"/>
    </source>
</evidence>
<keyword evidence="3" id="KW-0949">S-adenosyl-L-methionine</keyword>
<keyword evidence="4" id="KW-0479">Metal-binding</keyword>
<dbReference type="PROSITE" id="PS51918">
    <property type="entry name" value="RADICAL_SAM"/>
    <property type="match status" value="1"/>
</dbReference>
<dbReference type="InterPro" id="IPR010722">
    <property type="entry name" value="BATS_dom"/>
</dbReference>
<name>A0ABT0JV45_9ACTN</name>
<evidence type="ECO:0000313" key="9">
    <source>
        <dbReference type="Proteomes" id="UP001201873"/>
    </source>
</evidence>
<comment type="caution">
    <text evidence="8">The sequence shown here is derived from an EMBL/GenBank/DDBJ whole genome shotgun (WGS) entry which is preliminary data.</text>
</comment>
<dbReference type="SUPFAM" id="SSF102114">
    <property type="entry name" value="Radical SAM enzymes"/>
    <property type="match status" value="1"/>
</dbReference>
<organism evidence="8 9">
    <name type="scientific">Frankia umida</name>
    <dbReference type="NCBI Taxonomy" id="573489"/>
    <lineage>
        <taxon>Bacteria</taxon>
        <taxon>Bacillati</taxon>
        <taxon>Actinomycetota</taxon>
        <taxon>Actinomycetes</taxon>
        <taxon>Frankiales</taxon>
        <taxon>Frankiaceae</taxon>
        <taxon>Frankia</taxon>
    </lineage>
</organism>
<keyword evidence="9" id="KW-1185">Reference proteome</keyword>
<dbReference type="SFLD" id="SFLDF00301">
    <property type="entry name" value="2-iminoacetate_synthase_(ThiH)"/>
    <property type="match status" value="1"/>
</dbReference>
<sequence>MSTPPGLFARELAGLDLADLAERSRRASPAQVDALLRRVAPAGADPGRPAPGSGQLGLEDLAVLLSPAAGRRLEELAHAARTTTLRRFGRAVRLFAPLYVSNACLSSCTYCGFAKGLAVTRRTLDLDEVEAEGRLLADRGFRHLLLVSGEHRVEVSADYLVGVVERLRPLFPSLSIETQTWSDDTYARLVRAGLEGVVHYQETYDRTRYAQVHVAGWKRDYDRRLSSFERAASAGARRLGIGALLGLAVDWRADVLALGAHAAFLTRRYWRTEVSVALPRMKPSASAFPPVVVVSDAEFVQAHAALRLFGPDLALSLSTREPPGMRDGLARIAVTTMSAGSSTEPGGYAAPGTAGEQFSISDERPPAEVAAMLVAAGYEPVWKDAFPLYGGNLAGQSY</sequence>
<dbReference type="NCBIfam" id="TIGR02351">
    <property type="entry name" value="thiH"/>
    <property type="match status" value="1"/>
</dbReference>
<keyword evidence="6" id="KW-0411">Iron-sulfur</keyword>
<dbReference type="CDD" id="cd01335">
    <property type="entry name" value="Radical_SAM"/>
    <property type="match status" value="1"/>
</dbReference>
<evidence type="ECO:0000256" key="6">
    <source>
        <dbReference type="ARBA" id="ARBA00023014"/>
    </source>
</evidence>
<accession>A0ABT0JV45</accession>
<dbReference type="InterPro" id="IPR058240">
    <property type="entry name" value="rSAM_sf"/>
</dbReference>
<evidence type="ECO:0000256" key="2">
    <source>
        <dbReference type="ARBA" id="ARBA00022485"/>
    </source>
</evidence>
<evidence type="ECO:0000256" key="1">
    <source>
        <dbReference type="ARBA" id="ARBA00001966"/>
    </source>
</evidence>
<dbReference type="InterPro" id="IPR013785">
    <property type="entry name" value="Aldolase_TIM"/>
</dbReference>
<keyword evidence="5" id="KW-0408">Iron</keyword>
<proteinExistence type="predicted"/>
<reference evidence="8 9" key="1">
    <citation type="submission" date="2022-04" db="EMBL/GenBank/DDBJ databases">
        <title>Genome diversity in the genus Frankia.</title>
        <authorList>
            <person name="Carlos-Shanley C."/>
            <person name="Hahn D."/>
        </authorList>
    </citation>
    <scope>NUCLEOTIDE SEQUENCE [LARGE SCALE GENOMIC DNA]</scope>
    <source>
        <strain evidence="8 9">Ag45/Mut15</strain>
    </source>
</reference>
<evidence type="ECO:0000256" key="3">
    <source>
        <dbReference type="ARBA" id="ARBA00022691"/>
    </source>
</evidence>
<gene>
    <name evidence="8" type="primary">thiH</name>
    <name evidence="8" type="ORF">MXD59_06445</name>
</gene>
<dbReference type="Pfam" id="PF04055">
    <property type="entry name" value="Radical_SAM"/>
    <property type="match status" value="1"/>
</dbReference>
<dbReference type="SFLD" id="SFLDG01081">
    <property type="entry name" value="cleavage_of_the_Ca-Cb_bond_in"/>
    <property type="match status" value="1"/>
</dbReference>
<feature type="domain" description="Radical SAM core" evidence="7">
    <location>
        <begin position="90"/>
        <end position="312"/>
    </location>
</feature>
<dbReference type="PANTHER" id="PTHR43583:SF1">
    <property type="entry name" value="2-IMINOACETATE SYNTHASE"/>
    <property type="match status" value="1"/>
</dbReference>
<dbReference type="EMBL" id="JALKFT010000004">
    <property type="protein sequence ID" value="MCK9875420.1"/>
    <property type="molecule type" value="Genomic_DNA"/>
</dbReference>
<evidence type="ECO:0000256" key="4">
    <source>
        <dbReference type="ARBA" id="ARBA00022723"/>
    </source>
</evidence>
<comment type="cofactor">
    <cofactor evidence="1">
        <name>[4Fe-4S] cluster</name>
        <dbReference type="ChEBI" id="CHEBI:49883"/>
    </cofactor>
</comment>